<evidence type="ECO:0000256" key="1">
    <source>
        <dbReference type="ARBA" id="ARBA00000822"/>
    </source>
</evidence>
<evidence type="ECO:0000256" key="3">
    <source>
        <dbReference type="ARBA" id="ARBA00023024"/>
    </source>
</evidence>
<dbReference type="Pfam" id="PF00704">
    <property type="entry name" value="Glyco_hydro_18"/>
    <property type="match status" value="1"/>
</dbReference>
<dbReference type="InterPro" id="IPR017853">
    <property type="entry name" value="GH"/>
</dbReference>
<gene>
    <name evidence="11" type="ORF">V5O48_009242</name>
</gene>
<evidence type="ECO:0000313" key="12">
    <source>
        <dbReference type="Proteomes" id="UP001465976"/>
    </source>
</evidence>
<reference evidence="11 12" key="1">
    <citation type="submission" date="2024-02" db="EMBL/GenBank/DDBJ databases">
        <title>A draft genome for the cacao thread blight pathogen Marasmius crinis-equi.</title>
        <authorList>
            <person name="Cohen S.P."/>
            <person name="Baruah I.K."/>
            <person name="Amoako-Attah I."/>
            <person name="Bukari Y."/>
            <person name="Meinhardt L.W."/>
            <person name="Bailey B.A."/>
        </authorList>
    </citation>
    <scope>NUCLEOTIDE SEQUENCE [LARGE SCALE GENOMIC DNA]</scope>
    <source>
        <strain evidence="11 12">GH-76</strain>
    </source>
</reference>
<keyword evidence="12" id="KW-1185">Reference proteome</keyword>
<dbReference type="PROSITE" id="PS51910">
    <property type="entry name" value="GH18_2"/>
    <property type="match status" value="1"/>
</dbReference>
<dbReference type="InterPro" id="IPR011583">
    <property type="entry name" value="Chitinase_II/V-like_cat"/>
</dbReference>
<comment type="catalytic activity">
    <reaction evidence="1">
        <text>Random endo-hydrolysis of N-acetyl-beta-D-glucosaminide (1-&gt;4)-beta-linkages in chitin and chitodextrins.</text>
        <dbReference type="EC" id="3.2.1.14"/>
    </reaction>
</comment>
<evidence type="ECO:0000256" key="5">
    <source>
        <dbReference type="ARBA" id="ARBA00023295"/>
    </source>
</evidence>
<evidence type="ECO:0000259" key="10">
    <source>
        <dbReference type="PROSITE" id="PS51910"/>
    </source>
</evidence>
<dbReference type="SUPFAM" id="SSF51445">
    <property type="entry name" value="(Trans)glycosidases"/>
    <property type="match status" value="1"/>
</dbReference>
<dbReference type="SMART" id="SM00636">
    <property type="entry name" value="Glyco_18"/>
    <property type="match status" value="1"/>
</dbReference>
<dbReference type="InterPro" id="IPR001223">
    <property type="entry name" value="Glyco_hydro18_cat"/>
</dbReference>
<evidence type="ECO:0000256" key="4">
    <source>
        <dbReference type="ARBA" id="ARBA00023277"/>
    </source>
</evidence>
<keyword evidence="5 7" id="KW-0326">Glycosidase</keyword>
<keyword evidence="2 7" id="KW-0378">Hydrolase</keyword>
<evidence type="ECO:0000256" key="8">
    <source>
        <dbReference type="RuleBase" id="RU004453"/>
    </source>
</evidence>
<evidence type="ECO:0000256" key="9">
    <source>
        <dbReference type="SAM" id="SignalP"/>
    </source>
</evidence>
<keyword evidence="3" id="KW-0146">Chitin degradation</keyword>
<evidence type="ECO:0000256" key="7">
    <source>
        <dbReference type="RuleBase" id="RU000489"/>
    </source>
</evidence>
<dbReference type="PROSITE" id="PS01095">
    <property type="entry name" value="GH18_1"/>
    <property type="match status" value="1"/>
</dbReference>
<organism evidence="11 12">
    <name type="scientific">Marasmius crinis-equi</name>
    <dbReference type="NCBI Taxonomy" id="585013"/>
    <lineage>
        <taxon>Eukaryota</taxon>
        <taxon>Fungi</taxon>
        <taxon>Dikarya</taxon>
        <taxon>Basidiomycota</taxon>
        <taxon>Agaricomycotina</taxon>
        <taxon>Agaricomycetes</taxon>
        <taxon>Agaricomycetidae</taxon>
        <taxon>Agaricales</taxon>
        <taxon>Marasmiineae</taxon>
        <taxon>Marasmiaceae</taxon>
        <taxon>Marasmius</taxon>
    </lineage>
</organism>
<name>A0ABR3FBS5_9AGAR</name>
<evidence type="ECO:0000256" key="6">
    <source>
        <dbReference type="ARBA" id="ARBA00023326"/>
    </source>
</evidence>
<feature type="signal peptide" evidence="9">
    <location>
        <begin position="1"/>
        <end position="25"/>
    </location>
</feature>
<dbReference type="PANTHER" id="PTHR11177">
    <property type="entry name" value="CHITINASE"/>
    <property type="match status" value="1"/>
</dbReference>
<dbReference type="Proteomes" id="UP001465976">
    <property type="component" value="Unassembled WGS sequence"/>
</dbReference>
<dbReference type="InterPro" id="IPR050314">
    <property type="entry name" value="Glycosyl_Hydrlase_18"/>
</dbReference>
<keyword evidence="6" id="KW-0624">Polysaccharide degradation</keyword>
<proteinExistence type="inferred from homology"/>
<sequence length="427" mass="45946">MPRSLPTCTLLFFVLAASTPSQVLCGTSRVAQAWYPGWHGKEFTPANVSWNKYTHMTYAFAELAIFSVPSADLKTLNMSGSGPDVFPNWVKTAKANKVKALVSIGGWTGSIYWSNAVAPANCTKFIQTITQFASSNKLDGLDFDWEYPASQGIGCNTINANDTANFIAFLEELRKDPIGKNLILTAATPITPYNDASGNPSTNLSRFANALNYVALMDYDIWGPWVSPPLVGPNGPLDDLCTDKANQKGSAVSAVAAWKKAGIPYEKMLLGVPAYGHSYSVKKADAFVNGTQAKGLAAYPKFDAKVHPTGDRWDDPAGKDVCGNVNPAGGGSLSLSNGIFNFWGLIENGFLYQNGSARLPYRFDNCSKASFVYNASSEVMVAYDSVDSFNAKGKYIASKRLAGFAIWQAGGDYKDLLLDGIRKGAGM</sequence>
<evidence type="ECO:0000313" key="11">
    <source>
        <dbReference type="EMBL" id="KAL0572726.1"/>
    </source>
</evidence>
<keyword evidence="9" id="KW-0732">Signal</keyword>
<dbReference type="Gene3D" id="3.20.20.80">
    <property type="entry name" value="Glycosidases"/>
    <property type="match status" value="2"/>
</dbReference>
<accession>A0ABR3FBS5</accession>
<keyword evidence="4" id="KW-0119">Carbohydrate metabolism</keyword>
<feature type="domain" description="GH18" evidence="10">
    <location>
        <begin position="29"/>
        <end position="427"/>
    </location>
</feature>
<comment type="similarity">
    <text evidence="8">Belongs to the glycosyl hydrolase 18 family.</text>
</comment>
<evidence type="ECO:0000256" key="2">
    <source>
        <dbReference type="ARBA" id="ARBA00022801"/>
    </source>
</evidence>
<protein>
    <recommendedName>
        <fullName evidence="10">GH18 domain-containing protein</fullName>
    </recommendedName>
</protein>
<dbReference type="EMBL" id="JBAHYK010000591">
    <property type="protein sequence ID" value="KAL0572726.1"/>
    <property type="molecule type" value="Genomic_DNA"/>
</dbReference>
<feature type="chain" id="PRO_5045950792" description="GH18 domain-containing protein" evidence="9">
    <location>
        <begin position="26"/>
        <end position="427"/>
    </location>
</feature>
<comment type="caution">
    <text evidence="11">The sequence shown here is derived from an EMBL/GenBank/DDBJ whole genome shotgun (WGS) entry which is preliminary data.</text>
</comment>
<dbReference type="InterPro" id="IPR001579">
    <property type="entry name" value="Glyco_hydro_18_chit_AS"/>
</dbReference>
<dbReference type="PANTHER" id="PTHR11177:SF317">
    <property type="entry name" value="CHITINASE 12-RELATED"/>
    <property type="match status" value="1"/>
</dbReference>